<dbReference type="Gene3D" id="3.40.50.1820">
    <property type="entry name" value="alpha/beta hydrolase"/>
    <property type="match status" value="1"/>
</dbReference>
<evidence type="ECO:0000313" key="3">
    <source>
        <dbReference type="Proteomes" id="UP000248066"/>
    </source>
</evidence>
<keyword evidence="3" id="KW-1185">Reference proteome</keyword>
<evidence type="ECO:0000313" key="2">
    <source>
        <dbReference type="EMBL" id="PYZ97646.1"/>
    </source>
</evidence>
<dbReference type="EMBL" id="PDOF01000001">
    <property type="protein sequence ID" value="PYZ97646.1"/>
    <property type="molecule type" value="Genomic_DNA"/>
</dbReference>
<keyword evidence="2" id="KW-0378">Hydrolase</keyword>
<dbReference type="AlphaFoldDB" id="A0A2W0HA38"/>
<comment type="caution">
    <text evidence="2">The sequence shown here is derived from an EMBL/GenBank/DDBJ whole genome shotgun (WGS) entry which is preliminary data.</text>
</comment>
<evidence type="ECO:0000259" key="1">
    <source>
        <dbReference type="Pfam" id="PF00561"/>
    </source>
</evidence>
<sequence length="243" mass="26936">MGIEEKHITVGAMEYFIRLSGTGSGKPLIVMEAGYGDHSGKWADLPQKLEETARVFTYDRAGLGKSGPPPAGPRTTREMVSELNQLLKKANLPPPYILVGHSYGGVNAQVFAAAYPKKVKGVVLLDSTPSDYRERFLPLMTEPFQYAYIKQFTLEGNHEEFMESLNQLKRTGFPRNILLTVVSAGKKDHYSPRAQSLWNIMQKETAAQSDCSTFIIAENSGHYIQSDEPDLAAEVVRQLAAQL</sequence>
<dbReference type="Pfam" id="PF00561">
    <property type="entry name" value="Abhydrolase_1"/>
    <property type="match status" value="1"/>
</dbReference>
<organism evidence="2 3">
    <name type="scientific">Alteribacter lacisalsi</name>
    <dbReference type="NCBI Taxonomy" id="2045244"/>
    <lineage>
        <taxon>Bacteria</taxon>
        <taxon>Bacillati</taxon>
        <taxon>Bacillota</taxon>
        <taxon>Bacilli</taxon>
        <taxon>Bacillales</taxon>
        <taxon>Bacillaceae</taxon>
        <taxon>Alteribacter</taxon>
    </lineage>
</organism>
<dbReference type="InterPro" id="IPR029058">
    <property type="entry name" value="AB_hydrolase_fold"/>
</dbReference>
<name>A0A2W0HA38_9BACI</name>
<gene>
    <name evidence="2" type="ORF">CR205_03360</name>
</gene>
<dbReference type="Proteomes" id="UP000248066">
    <property type="component" value="Unassembled WGS sequence"/>
</dbReference>
<reference evidence="2 3" key="1">
    <citation type="submission" date="2017-10" db="EMBL/GenBank/DDBJ databases">
        <title>Bacillus sp. nov., a halophilic bacterium isolated from a Yangshapao Lake.</title>
        <authorList>
            <person name="Wang H."/>
        </authorList>
    </citation>
    <scope>NUCLEOTIDE SEQUENCE [LARGE SCALE GENOMIC DNA]</scope>
    <source>
        <strain evidence="2 3">YSP-3</strain>
    </source>
</reference>
<dbReference type="GO" id="GO:0016020">
    <property type="term" value="C:membrane"/>
    <property type="evidence" value="ECO:0007669"/>
    <property type="project" value="TreeGrafter"/>
</dbReference>
<proteinExistence type="predicted"/>
<feature type="domain" description="AB hydrolase-1" evidence="1">
    <location>
        <begin position="27"/>
        <end position="133"/>
    </location>
</feature>
<dbReference type="PRINTS" id="PR00111">
    <property type="entry name" value="ABHYDROLASE"/>
</dbReference>
<protein>
    <submittedName>
        <fullName evidence="2">Alpha/beta hydrolase</fullName>
    </submittedName>
</protein>
<dbReference type="InterPro" id="IPR000073">
    <property type="entry name" value="AB_hydrolase_1"/>
</dbReference>
<dbReference type="SUPFAM" id="SSF53474">
    <property type="entry name" value="alpha/beta-Hydrolases"/>
    <property type="match status" value="1"/>
</dbReference>
<dbReference type="RefSeq" id="WP_110516930.1">
    <property type="nucleotide sequence ID" value="NZ_PDOF01000001.1"/>
</dbReference>
<accession>A0A2W0HA38</accession>
<dbReference type="InterPro" id="IPR050266">
    <property type="entry name" value="AB_hydrolase_sf"/>
</dbReference>
<dbReference type="PANTHER" id="PTHR43798:SF33">
    <property type="entry name" value="HYDROLASE, PUTATIVE (AFU_ORTHOLOGUE AFUA_2G14860)-RELATED"/>
    <property type="match status" value="1"/>
</dbReference>
<dbReference type="GO" id="GO:0016787">
    <property type="term" value="F:hydrolase activity"/>
    <property type="evidence" value="ECO:0007669"/>
    <property type="project" value="UniProtKB-KW"/>
</dbReference>
<dbReference type="PANTHER" id="PTHR43798">
    <property type="entry name" value="MONOACYLGLYCEROL LIPASE"/>
    <property type="match status" value="1"/>
</dbReference>
<dbReference type="OrthoDB" id="59888at2"/>